<dbReference type="PANTHER" id="PTHR30347">
    <property type="entry name" value="POTASSIUM CHANNEL RELATED"/>
    <property type="match status" value="1"/>
</dbReference>
<dbReference type="Pfam" id="PF21082">
    <property type="entry name" value="MS_channel_3rd"/>
    <property type="match status" value="1"/>
</dbReference>
<dbReference type="InterPro" id="IPR006685">
    <property type="entry name" value="MscS_channel_2nd"/>
</dbReference>
<evidence type="ECO:0000256" key="1">
    <source>
        <dbReference type="ARBA" id="ARBA00004651"/>
    </source>
</evidence>
<dbReference type="EMBL" id="RQXX01000002">
    <property type="protein sequence ID" value="RVV98660.1"/>
    <property type="molecule type" value="Genomic_DNA"/>
</dbReference>
<dbReference type="Gene3D" id="1.10.287.1260">
    <property type="match status" value="1"/>
</dbReference>
<dbReference type="InterPro" id="IPR011066">
    <property type="entry name" value="MscS_channel_C_sf"/>
</dbReference>
<feature type="compositionally biased region" description="Basic and acidic residues" evidence="7">
    <location>
        <begin position="797"/>
        <end position="809"/>
    </location>
</feature>
<feature type="domain" description="Mechanosensitive ion channel MscS" evidence="10">
    <location>
        <begin position="614"/>
        <end position="681"/>
    </location>
</feature>
<dbReference type="GO" id="GO:0005886">
    <property type="term" value="C:plasma membrane"/>
    <property type="evidence" value="ECO:0007669"/>
    <property type="project" value="UniProtKB-SubCell"/>
</dbReference>
<dbReference type="Gene3D" id="2.30.30.60">
    <property type="match status" value="1"/>
</dbReference>
<evidence type="ECO:0000256" key="2">
    <source>
        <dbReference type="ARBA" id="ARBA00008017"/>
    </source>
</evidence>
<evidence type="ECO:0000313" key="13">
    <source>
        <dbReference type="EMBL" id="RVV98660.1"/>
    </source>
</evidence>
<dbReference type="AlphaFoldDB" id="A0A438AIX2"/>
<feature type="transmembrane region" description="Helical" evidence="8">
    <location>
        <begin position="413"/>
        <end position="434"/>
    </location>
</feature>
<feature type="transmembrane region" description="Helical" evidence="8">
    <location>
        <begin position="482"/>
        <end position="503"/>
    </location>
</feature>
<dbReference type="PROSITE" id="PS01246">
    <property type="entry name" value="UPF0003"/>
    <property type="match status" value="1"/>
</dbReference>
<feature type="transmembrane region" description="Helical" evidence="8">
    <location>
        <begin position="371"/>
        <end position="392"/>
    </location>
</feature>
<dbReference type="InterPro" id="IPR006686">
    <property type="entry name" value="MscS_channel_CS"/>
</dbReference>
<keyword evidence="5 8" id="KW-1133">Transmembrane helix</keyword>
<reference evidence="13 14" key="1">
    <citation type="submission" date="2018-11" db="EMBL/GenBank/DDBJ databases">
        <title>Mesobaculum littorinae gen. nov., sp. nov., isolated from Littorina scabra that represents a novel genus of the order Rhodobacteraceae.</title>
        <authorList>
            <person name="Li F."/>
        </authorList>
    </citation>
    <scope>NUCLEOTIDE SEQUENCE [LARGE SCALE GENOMIC DNA]</scope>
    <source>
        <strain evidence="13 14">M0103</strain>
    </source>
</reference>
<comment type="similarity">
    <text evidence="2">Belongs to the MscS (TC 1.A.23) family.</text>
</comment>
<dbReference type="Gene3D" id="3.30.70.100">
    <property type="match status" value="1"/>
</dbReference>
<dbReference type="GO" id="GO:0008381">
    <property type="term" value="F:mechanosensitive monoatomic ion channel activity"/>
    <property type="evidence" value="ECO:0007669"/>
    <property type="project" value="UniProtKB-ARBA"/>
</dbReference>
<feature type="transmembrane region" description="Helical" evidence="8">
    <location>
        <begin position="292"/>
        <end position="310"/>
    </location>
</feature>
<dbReference type="SUPFAM" id="SSF82861">
    <property type="entry name" value="Mechanosensitive channel protein MscS (YggB), transmembrane region"/>
    <property type="match status" value="1"/>
</dbReference>
<dbReference type="InterPro" id="IPR010920">
    <property type="entry name" value="LSM_dom_sf"/>
</dbReference>
<evidence type="ECO:0000256" key="4">
    <source>
        <dbReference type="ARBA" id="ARBA00022692"/>
    </source>
</evidence>
<accession>A0A438AIX2</accession>
<dbReference type="Pfam" id="PF12607">
    <property type="entry name" value="DUF3772"/>
    <property type="match status" value="1"/>
</dbReference>
<feature type="domain" description="DUF3772" evidence="11">
    <location>
        <begin position="145"/>
        <end position="195"/>
    </location>
</feature>
<evidence type="ECO:0000256" key="8">
    <source>
        <dbReference type="SAM" id="Phobius"/>
    </source>
</evidence>
<feature type="transmembrane region" description="Helical" evidence="8">
    <location>
        <begin position="255"/>
        <end position="280"/>
    </location>
</feature>
<evidence type="ECO:0000256" key="3">
    <source>
        <dbReference type="ARBA" id="ARBA00022475"/>
    </source>
</evidence>
<name>A0A438AIX2_9RHOB</name>
<gene>
    <name evidence="13" type="ORF">EKE94_07040</name>
</gene>
<feature type="chain" id="PRO_5019038812" evidence="9">
    <location>
        <begin position="45"/>
        <end position="838"/>
    </location>
</feature>
<dbReference type="PANTHER" id="PTHR30347:SF1">
    <property type="entry name" value="MECHANOSENSITIVE CHANNEL MSCK"/>
    <property type="match status" value="1"/>
</dbReference>
<evidence type="ECO:0000256" key="9">
    <source>
        <dbReference type="SAM" id="SignalP"/>
    </source>
</evidence>
<evidence type="ECO:0000313" key="14">
    <source>
        <dbReference type="Proteomes" id="UP000285908"/>
    </source>
</evidence>
<comment type="subcellular location">
    <subcellularLocation>
        <location evidence="1">Cell membrane</location>
        <topology evidence="1">Multi-pass membrane protein</topology>
    </subcellularLocation>
</comment>
<organism evidence="13 14">
    <name type="scientific">Mesobaculum littorinae</name>
    <dbReference type="NCBI Taxonomy" id="2486419"/>
    <lineage>
        <taxon>Bacteria</taxon>
        <taxon>Pseudomonadati</taxon>
        <taxon>Pseudomonadota</taxon>
        <taxon>Alphaproteobacteria</taxon>
        <taxon>Rhodobacterales</taxon>
        <taxon>Roseobacteraceae</taxon>
        <taxon>Mesobaculum</taxon>
    </lineage>
</organism>
<dbReference type="InterPro" id="IPR049278">
    <property type="entry name" value="MS_channel_C"/>
</dbReference>
<keyword evidence="14" id="KW-1185">Reference proteome</keyword>
<dbReference type="Pfam" id="PF00924">
    <property type="entry name" value="MS_channel_2nd"/>
    <property type="match status" value="1"/>
</dbReference>
<feature type="signal peptide" evidence="9">
    <location>
        <begin position="1"/>
        <end position="44"/>
    </location>
</feature>
<dbReference type="InterPro" id="IPR022249">
    <property type="entry name" value="DUF3772"/>
</dbReference>
<feature type="transmembrane region" description="Helical" evidence="8">
    <location>
        <begin position="340"/>
        <end position="359"/>
    </location>
</feature>
<comment type="caution">
    <text evidence="13">The sequence shown here is derived from an EMBL/GenBank/DDBJ whole genome shotgun (WGS) entry which is preliminary data.</text>
</comment>
<feature type="domain" description="Mechanosensitive ion channel MscS C-terminal" evidence="12">
    <location>
        <begin position="688"/>
        <end position="771"/>
    </location>
</feature>
<dbReference type="InterPro" id="IPR011014">
    <property type="entry name" value="MscS_channel_TM-2"/>
</dbReference>
<proteinExistence type="inferred from homology"/>
<evidence type="ECO:0000256" key="5">
    <source>
        <dbReference type="ARBA" id="ARBA00022989"/>
    </source>
</evidence>
<evidence type="ECO:0000259" key="12">
    <source>
        <dbReference type="Pfam" id="PF21082"/>
    </source>
</evidence>
<dbReference type="SUPFAM" id="SSF82689">
    <property type="entry name" value="Mechanosensitive channel protein MscS (YggB), C-terminal domain"/>
    <property type="match status" value="1"/>
</dbReference>
<dbReference type="Proteomes" id="UP000285908">
    <property type="component" value="Unassembled WGS sequence"/>
</dbReference>
<keyword evidence="9" id="KW-0732">Signal</keyword>
<protein>
    <submittedName>
        <fullName evidence="13">Mechanosensitive ion channel family protein</fullName>
    </submittedName>
</protein>
<feature type="region of interest" description="Disordered" evidence="7">
    <location>
        <begin position="784"/>
        <end position="838"/>
    </location>
</feature>
<sequence>MAGPRRAGPALGLRGRLTMAARIWAALRLIALVLCLAAPMGAVAQDQETPDYAAWSDTATDAEGLLSDGGATNAELEALRVDLAEWREMFLEQQSANQARIDTVQDQLSALGDPPAEGDSEPDAIAERREALNAQLAEIQAPRLEAEEAYNRASGLIREVDDLLRARQTDELLQLGPSPLNPVHWPGAVSAMAETGRIIAGELHGELAEPRGQSDFWRNLPIAVLFFGIAALLLARGRGWMITATSAMARKWQGYGRGVFVFVVSLGQVAVPVVGIMMLARGIGALSVLGPYSQAIVDTLVVLGLTFYGGRWLGMRVFPADAVMSSALDFSERARGEARFYAGTLGLLFGLAVMLGRLIELSDYPPGTVAVLAFPLIALTGLVLVRMGQLLAREVVPQEPGEEIRFASRIARLMGQVVMVLGALGPLLAAVGYLNAAGAVTFPATLSLALIAFLAILYFFFRDLYALLRRIPAEEADQTLMPVLLTLVATLASLPVFALIWGARRTDIAEVWARFREGFAVGDTRISPADFLTFAVVFALGYMVTRMVQSMLRSTVLPKTRMDPGGQNAVTSGLGYVGIFLAALAAITGAGIDLSNLAIVAGALSVGIGFGLQTIVSNFVSGIILLIERPISKGDWIEVGGRMGIVQDISVRSTRIETFDRTDVIVPNADFVSGTVTNWTRGNHVGRVTLSVGVAYGSDSRKVEKILREICDSHPMVAIEPEPAVYFRRFGPDALEFDCFCILRDVNYLLAVHSELNHQVHERFKEEGIEIPFAQRDVWLRNPETLPRSGQGQGKPDAPREIEPPRENTVRAPDTWDEGDGDADAPVRDGGDGEGDPT</sequence>
<evidence type="ECO:0000259" key="11">
    <source>
        <dbReference type="Pfam" id="PF12607"/>
    </source>
</evidence>
<keyword evidence="4 8" id="KW-0812">Transmembrane</keyword>
<feature type="transmembrane region" description="Helical" evidence="8">
    <location>
        <begin position="598"/>
        <end position="627"/>
    </location>
</feature>
<evidence type="ECO:0000256" key="7">
    <source>
        <dbReference type="SAM" id="MobiDB-lite"/>
    </source>
</evidence>
<feature type="transmembrane region" description="Helical" evidence="8">
    <location>
        <begin position="569"/>
        <end position="592"/>
    </location>
</feature>
<dbReference type="InterPro" id="IPR023408">
    <property type="entry name" value="MscS_beta-dom_sf"/>
</dbReference>
<keyword evidence="6 8" id="KW-0472">Membrane</keyword>
<keyword evidence="3" id="KW-1003">Cell membrane</keyword>
<dbReference type="OrthoDB" id="9799209at2"/>
<feature type="transmembrane region" description="Helical" evidence="8">
    <location>
        <begin position="216"/>
        <end position="235"/>
    </location>
</feature>
<evidence type="ECO:0000259" key="10">
    <source>
        <dbReference type="Pfam" id="PF00924"/>
    </source>
</evidence>
<feature type="transmembrane region" description="Helical" evidence="8">
    <location>
        <begin position="440"/>
        <end position="461"/>
    </location>
</feature>
<feature type="transmembrane region" description="Helical" evidence="8">
    <location>
        <begin position="531"/>
        <end position="548"/>
    </location>
</feature>
<dbReference type="SUPFAM" id="SSF50182">
    <property type="entry name" value="Sm-like ribonucleoproteins"/>
    <property type="match status" value="1"/>
</dbReference>
<dbReference type="InterPro" id="IPR052702">
    <property type="entry name" value="MscS-like_channel"/>
</dbReference>
<evidence type="ECO:0000256" key="6">
    <source>
        <dbReference type="ARBA" id="ARBA00023136"/>
    </source>
</evidence>